<reference evidence="2 3" key="1">
    <citation type="submission" date="2024-05" db="EMBL/GenBank/DDBJ databases">
        <authorList>
            <person name="Jiang F."/>
        </authorList>
    </citation>
    <scope>NUCLEOTIDE SEQUENCE [LARGE SCALE GENOMIC DNA]</scope>
    <source>
        <strain evidence="2 3">LZ166</strain>
    </source>
</reference>
<name>A0ABV3SQ22_9HYPH</name>
<dbReference type="Proteomes" id="UP001556692">
    <property type="component" value="Unassembled WGS sequence"/>
</dbReference>
<keyword evidence="3" id="KW-1185">Reference proteome</keyword>
<dbReference type="RefSeq" id="WP_367956759.1">
    <property type="nucleotide sequence ID" value="NZ_JBDPGJ010000007.1"/>
</dbReference>
<accession>A0ABV3SQ22</accession>
<evidence type="ECO:0000313" key="3">
    <source>
        <dbReference type="Proteomes" id="UP001556692"/>
    </source>
</evidence>
<evidence type="ECO:0000313" key="2">
    <source>
        <dbReference type="EMBL" id="MEX0408899.1"/>
    </source>
</evidence>
<sequence length="914" mass="102566">MMSSSDDQEKNNNQSSVVSAPPGRETQYDKIPIELQAIDNWVIYKTGPGKDGKLSKTPLYWYNPDLGAVNVLDPVYQTSFENVRTTCENDPQGRYGVGFVLTEQSEFVVVDIDKKISAVDPDRVDTAAERLLAQVPTYNEFSISGGGRHIVYRGKLPHGIASANGLIPGVEIYAWNRFIAFTGKVTPGGDRPVADGSEIIERLFAARPEYLDEKERLAQGVAKSVESTRDLGRSLGYPDEHILRVMQLRCEASYDLMNADNCDDFSVAMLKIIGDLDKITGDPNQIHRIVARSNVVVKGPPNAAGEDRPDKLHRLFDKWMYDARHGKNKNTRAILAHVTPEAIEHGRQQAEVLMQAFDKDRQEKISQEQAKSEEDTRESYEVMQAIVSRDTGSVLSLEAKSVFALFPGDMWPNTEHEIYTPPGVMGSIIHDSVQTMSYPFLKYAVPSAFSYISGVTGRMYKQATVSYKGETMLGVGLATQWLLGGPSSSGKTESIEGTDVSFRTGHFEEITIRDENDQPKKVEHQPIRYRPRSYNQNFASAAELSYQISSMGCGVIYRDECASILEQLVTPKTQVDKDLEDVYLNIYDCSYATKLAPATGSIAARKEKRPRAVNVNISTFFSTVTSKMLAILGERGVSSGFMSRHIPVIHDRAAGKTKNKHRYMRTTAEIKRMYRLMNEELKLLDELCMPSETAEGQILPPRLDPKRDLRPVFFSAEAETFADKIEDIIAKMSQGIDDKISHLPEHYKLLARAEKNARRIAGTCAAVDHWYIRANMLEAQRNEIPPAMVTVSQMKWAFAYILMNQLIFASYYDRGEIAVSAASNVDAAVNKIKSLLKKTPLYRERGGIPKGELHKELKRVLPFKDSMNPSAMVEMTMREMIDHGYLAPTLVKMVFDSQRPSDAYRLAKHKVWKD</sequence>
<gene>
    <name evidence="2" type="ORF">ABGN05_24985</name>
</gene>
<proteinExistence type="predicted"/>
<comment type="caution">
    <text evidence="2">The sequence shown here is derived from an EMBL/GenBank/DDBJ whole genome shotgun (WGS) entry which is preliminary data.</text>
</comment>
<evidence type="ECO:0008006" key="4">
    <source>
        <dbReference type="Google" id="ProtNLM"/>
    </source>
</evidence>
<protein>
    <recommendedName>
        <fullName evidence="4">DNA primase/polymerase bifunctional N-terminal domain-containing protein</fullName>
    </recommendedName>
</protein>
<feature type="region of interest" description="Disordered" evidence="1">
    <location>
        <begin position="1"/>
        <end position="25"/>
    </location>
</feature>
<feature type="compositionally biased region" description="Polar residues" evidence="1">
    <location>
        <begin position="1"/>
        <end position="18"/>
    </location>
</feature>
<organism evidence="2 3">
    <name type="scientific">Aquibium pacificus</name>
    <dbReference type="NCBI Taxonomy" id="3153579"/>
    <lineage>
        <taxon>Bacteria</taxon>
        <taxon>Pseudomonadati</taxon>
        <taxon>Pseudomonadota</taxon>
        <taxon>Alphaproteobacteria</taxon>
        <taxon>Hyphomicrobiales</taxon>
        <taxon>Phyllobacteriaceae</taxon>
        <taxon>Aquibium</taxon>
    </lineage>
</organism>
<dbReference type="EMBL" id="JBDPGJ010000007">
    <property type="protein sequence ID" value="MEX0408899.1"/>
    <property type="molecule type" value="Genomic_DNA"/>
</dbReference>
<evidence type="ECO:0000256" key="1">
    <source>
        <dbReference type="SAM" id="MobiDB-lite"/>
    </source>
</evidence>